<dbReference type="EMBL" id="JALJYF010000001">
    <property type="protein sequence ID" value="MCP1727401.1"/>
    <property type="molecule type" value="Genomic_DNA"/>
</dbReference>
<dbReference type="SUPFAM" id="SSF102198">
    <property type="entry name" value="Putative cyclase"/>
    <property type="match status" value="1"/>
</dbReference>
<protein>
    <submittedName>
        <fullName evidence="1">Kynurenine formamidase</fullName>
    </submittedName>
</protein>
<dbReference type="InterPro" id="IPR007325">
    <property type="entry name" value="KFase/CYL"/>
</dbReference>
<proteinExistence type="predicted"/>
<reference evidence="1 2" key="1">
    <citation type="submission" date="2022-03" db="EMBL/GenBank/DDBJ databases">
        <title>Genomic Encyclopedia of Type Strains, Phase III (KMG-III): the genomes of soil and plant-associated and newly described type strains.</title>
        <authorList>
            <person name="Whitman W."/>
        </authorList>
    </citation>
    <scope>NUCLEOTIDE SEQUENCE [LARGE SCALE GENOMIC DNA]</scope>
    <source>
        <strain evidence="1 2">BSker1</strain>
    </source>
</reference>
<sequence length="273" mass="29437">MSTPVLDWQGARFDMNPARAVSLAIPLDFEGPQPGFFGAPPARRKALESGGFTGDTRAGGTCNCEVLEITPHCNGTHSECVGHITEDRATVAQQVGTVLCPALLVSIHPARLDSSEETGPAKAKGGDAVITRTALQSAWETLTPATPPQGLVIRTLPNDPGKQSRDWMDDPAPAWLSREAAKWLVDQGVDHLLVDMPSVDRADDDGELLAHRIFWGLPPLSRKLMESTRPYASITEMIFAPDSVSDGLYLLDLQFPSFTTDAVPSRPLLYPTA</sequence>
<name>A0ABT1G7W8_9GAMM</name>
<gene>
    <name evidence="1" type="ORF">J2T60_001366</name>
</gene>
<comment type="caution">
    <text evidence="1">The sequence shown here is derived from an EMBL/GenBank/DDBJ whole genome shotgun (WGS) entry which is preliminary data.</text>
</comment>
<dbReference type="InterPro" id="IPR037175">
    <property type="entry name" value="KFase_sf"/>
</dbReference>
<keyword evidence="2" id="KW-1185">Reference proteome</keyword>
<dbReference type="Gene3D" id="3.50.30.50">
    <property type="entry name" value="Putative cyclase"/>
    <property type="match status" value="1"/>
</dbReference>
<accession>A0ABT1G7W8</accession>
<dbReference type="RefSeq" id="WP_253447276.1">
    <property type="nucleotide sequence ID" value="NZ_JALJYF010000001.1"/>
</dbReference>
<organism evidence="1 2">
    <name type="scientific">Natronospira proteinivora</name>
    <dbReference type="NCBI Taxonomy" id="1807133"/>
    <lineage>
        <taxon>Bacteria</taxon>
        <taxon>Pseudomonadati</taxon>
        <taxon>Pseudomonadota</taxon>
        <taxon>Gammaproteobacteria</taxon>
        <taxon>Natronospirales</taxon>
        <taxon>Natronospiraceae</taxon>
        <taxon>Natronospira</taxon>
    </lineage>
</organism>
<dbReference type="Pfam" id="PF04199">
    <property type="entry name" value="Cyclase"/>
    <property type="match status" value="1"/>
</dbReference>
<evidence type="ECO:0000313" key="2">
    <source>
        <dbReference type="Proteomes" id="UP001523550"/>
    </source>
</evidence>
<evidence type="ECO:0000313" key="1">
    <source>
        <dbReference type="EMBL" id="MCP1727401.1"/>
    </source>
</evidence>
<dbReference type="Proteomes" id="UP001523550">
    <property type="component" value="Unassembled WGS sequence"/>
</dbReference>